<evidence type="ECO:0000313" key="2">
    <source>
        <dbReference type="EMBL" id="TWU32175.1"/>
    </source>
</evidence>
<evidence type="ECO:0000313" key="3">
    <source>
        <dbReference type="Proteomes" id="UP000319143"/>
    </source>
</evidence>
<name>A0A5C6D7Y0_9BACT</name>
<evidence type="ECO:0000256" key="1">
    <source>
        <dbReference type="SAM" id="Phobius"/>
    </source>
</evidence>
<dbReference type="OrthoDB" id="268220at2"/>
<dbReference type="Proteomes" id="UP000319143">
    <property type="component" value="Unassembled WGS sequence"/>
</dbReference>
<keyword evidence="1" id="KW-1133">Transmembrane helix</keyword>
<sequence>MIWALYGCCFALMIILAIVAMPSDVRALILENCKCSKGRFRLRYVTKELGSVSRFYGELLFTAAILAIVVGFGLIVLDSVVKTEIIHSAVKQADWDLSKWEKDLRSFPNNVEHKFTQHHISQGGTKESARSIMIFLWRGLPVIMLLCFVAVLLTMRMSSRVFTRALESLVTDETLRNRRRTKQRYLRSTSSFL</sequence>
<keyword evidence="3" id="KW-1185">Reference proteome</keyword>
<dbReference type="AlphaFoldDB" id="A0A5C6D7Y0"/>
<comment type="caution">
    <text evidence="2">The sequence shown here is derived from an EMBL/GenBank/DDBJ whole genome shotgun (WGS) entry which is preliminary data.</text>
</comment>
<reference evidence="2 3" key="1">
    <citation type="submission" date="2019-02" db="EMBL/GenBank/DDBJ databases">
        <title>Deep-cultivation of Planctomycetes and their phenomic and genomic characterization uncovers novel biology.</title>
        <authorList>
            <person name="Wiegand S."/>
            <person name="Jogler M."/>
            <person name="Boedeker C."/>
            <person name="Pinto D."/>
            <person name="Vollmers J."/>
            <person name="Rivas-Marin E."/>
            <person name="Kohn T."/>
            <person name="Peeters S.H."/>
            <person name="Heuer A."/>
            <person name="Rast P."/>
            <person name="Oberbeckmann S."/>
            <person name="Bunk B."/>
            <person name="Jeske O."/>
            <person name="Meyerdierks A."/>
            <person name="Storesund J.E."/>
            <person name="Kallscheuer N."/>
            <person name="Luecker S."/>
            <person name="Lage O.M."/>
            <person name="Pohl T."/>
            <person name="Merkel B.J."/>
            <person name="Hornburger P."/>
            <person name="Mueller R.-W."/>
            <person name="Bruemmer F."/>
            <person name="Labrenz M."/>
            <person name="Spormann A.M."/>
            <person name="Op Den Camp H."/>
            <person name="Overmann J."/>
            <person name="Amann R."/>
            <person name="Jetten M.S.M."/>
            <person name="Mascher T."/>
            <person name="Medema M.H."/>
            <person name="Devos D.P."/>
            <person name="Kaster A.-K."/>
            <person name="Ovreas L."/>
            <person name="Rohde M."/>
            <person name="Galperin M.Y."/>
            <person name="Jogler C."/>
        </authorList>
    </citation>
    <scope>NUCLEOTIDE SEQUENCE [LARGE SCALE GENOMIC DNA]</scope>
    <source>
        <strain evidence="2 3">Poly41</strain>
    </source>
</reference>
<keyword evidence="1" id="KW-0812">Transmembrane</keyword>
<protein>
    <submittedName>
        <fullName evidence="2">Uncharacterized protein</fullName>
    </submittedName>
</protein>
<gene>
    <name evidence="2" type="ORF">Poly41_56600</name>
</gene>
<feature type="transmembrane region" description="Helical" evidence="1">
    <location>
        <begin position="135"/>
        <end position="155"/>
    </location>
</feature>
<keyword evidence="1" id="KW-0472">Membrane</keyword>
<organism evidence="2 3">
    <name type="scientific">Novipirellula artificiosorum</name>
    <dbReference type="NCBI Taxonomy" id="2528016"/>
    <lineage>
        <taxon>Bacteria</taxon>
        <taxon>Pseudomonadati</taxon>
        <taxon>Planctomycetota</taxon>
        <taxon>Planctomycetia</taxon>
        <taxon>Pirellulales</taxon>
        <taxon>Pirellulaceae</taxon>
        <taxon>Novipirellula</taxon>
    </lineage>
</organism>
<accession>A0A5C6D7Y0</accession>
<proteinExistence type="predicted"/>
<dbReference type="RefSeq" id="WP_146530434.1">
    <property type="nucleotide sequence ID" value="NZ_SJPV01000013.1"/>
</dbReference>
<dbReference type="EMBL" id="SJPV01000013">
    <property type="protein sequence ID" value="TWU32175.1"/>
    <property type="molecule type" value="Genomic_DNA"/>
</dbReference>
<feature type="transmembrane region" description="Helical" evidence="1">
    <location>
        <begin position="59"/>
        <end position="81"/>
    </location>
</feature>